<organism evidence="9 10">
    <name type="scientific">Nonomuraea marmarensis</name>
    <dbReference type="NCBI Taxonomy" id="3351344"/>
    <lineage>
        <taxon>Bacteria</taxon>
        <taxon>Bacillati</taxon>
        <taxon>Actinomycetota</taxon>
        <taxon>Actinomycetes</taxon>
        <taxon>Streptosporangiales</taxon>
        <taxon>Streptosporangiaceae</taxon>
        <taxon>Nonomuraea</taxon>
    </lineage>
</organism>
<evidence type="ECO:0000256" key="7">
    <source>
        <dbReference type="RuleBase" id="RU363032"/>
    </source>
</evidence>
<dbReference type="CDD" id="cd06261">
    <property type="entry name" value="TM_PBP2"/>
    <property type="match status" value="1"/>
</dbReference>
<proteinExistence type="inferred from homology"/>
<comment type="caution">
    <text evidence="9">The sequence shown here is derived from an EMBL/GenBank/DDBJ whole genome shotgun (WGS) entry which is preliminary data.</text>
</comment>
<dbReference type="Pfam" id="PF00528">
    <property type="entry name" value="BPD_transp_1"/>
    <property type="match status" value="1"/>
</dbReference>
<feature type="transmembrane region" description="Helical" evidence="7">
    <location>
        <begin position="136"/>
        <end position="158"/>
    </location>
</feature>
<evidence type="ECO:0000256" key="2">
    <source>
        <dbReference type="ARBA" id="ARBA00022448"/>
    </source>
</evidence>
<feature type="transmembrane region" description="Helical" evidence="7">
    <location>
        <begin position="255"/>
        <end position="280"/>
    </location>
</feature>
<dbReference type="Proteomes" id="UP001603978">
    <property type="component" value="Unassembled WGS sequence"/>
</dbReference>
<accession>A0ABW7AXM1</accession>
<keyword evidence="2 7" id="KW-0813">Transport</keyword>
<keyword evidence="3" id="KW-1003">Cell membrane</keyword>
<gene>
    <name evidence="9" type="ORF">ACFLIM_48165</name>
</gene>
<dbReference type="PANTHER" id="PTHR43386">
    <property type="entry name" value="OLIGOPEPTIDE TRANSPORT SYSTEM PERMEASE PROTEIN APPC"/>
    <property type="match status" value="1"/>
</dbReference>
<name>A0ABW7AXM1_9ACTN</name>
<dbReference type="InterPro" id="IPR000515">
    <property type="entry name" value="MetI-like"/>
</dbReference>
<dbReference type="RefSeq" id="WP_393177279.1">
    <property type="nucleotide sequence ID" value="NZ_JBICRM010000062.1"/>
</dbReference>
<evidence type="ECO:0000256" key="5">
    <source>
        <dbReference type="ARBA" id="ARBA00022989"/>
    </source>
</evidence>
<dbReference type="InterPro" id="IPR050366">
    <property type="entry name" value="BP-dependent_transpt_permease"/>
</dbReference>
<evidence type="ECO:0000313" key="9">
    <source>
        <dbReference type="EMBL" id="MFG1710962.1"/>
    </source>
</evidence>
<comment type="similarity">
    <text evidence="7">Belongs to the binding-protein-dependent transport system permease family.</text>
</comment>
<evidence type="ECO:0000259" key="8">
    <source>
        <dbReference type="PROSITE" id="PS50928"/>
    </source>
</evidence>
<feature type="domain" description="ABC transmembrane type-1" evidence="8">
    <location>
        <begin position="88"/>
        <end position="277"/>
    </location>
</feature>
<dbReference type="PANTHER" id="PTHR43386:SF25">
    <property type="entry name" value="PEPTIDE ABC TRANSPORTER PERMEASE PROTEIN"/>
    <property type="match status" value="1"/>
</dbReference>
<dbReference type="InterPro" id="IPR025966">
    <property type="entry name" value="OppC_N"/>
</dbReference>
<reference evidence="9 10" key="1">
    <citation type="submission" date="2024-10" db="EMBL/GenBank/DDBJ databases">
        <authorList>
            <person name="Topkara A.R."/>
            <person name="Saygin H."/>
        </authorList>
    </citation>
    <scope>NUCLEOTIDE SEQUENCE [LARGE SCALE GENOMIC DNA]</scope>
    <source>
        <strain evidence="9 10">M3C6</strain>
    </source>
</reference>
<evidence type="ECO:0000256" key="1">
    <source>
        <dbReference type="ARBA" id="ARBA00004651"/>
    </source>
</evidence>
<evidence type="ECO:0000313" key="10">
    <source>
        <dbReference type="Proteomes" id="UP001603978"/>
    </source>
</evidence>
<dbReference type="EMBL" id="JBICRM010000062">
    <property type="protein sequence ID" value="MFG1710962.1"/>
    <property type="molecule type" value="Genomic_DNA"/>
</dbReference>
<dbReference type="PROSITE" id="PS50928">
    <property type="entry name" value="ABC_TM1"/>
    <property type="match status" value="1"/>
</dbReference>
<evidence type="ECO:0000256" key="4">
    <source>
        <dbReference type="ARBA" id="ARBA00022692"/>
    </source>
</evidence>
<comment type="subcellular location">
    <subcellularLocation>
        <location evidence="1 7">Cell membrane</location>
        <topology evidence="1 7">Multi-pass membrane protein</topology>
    </subcellularLocation>
</comment>
<dbReference type="Pfam" id="PF12911">
    <property type="entry name" value="OppC_N"/>
    <property type="match status" value="1"/>
</dbReference>
<keyword evidence="10" id="KW-1185">Reference proteome</keyword>
<evidence type="ECO:0000256" key="6">
    <source>
        <dbReference type="ARBA" id="ARBA00023136"/>
    </source>
</evidence>
<keyword evidence="5 7" id="KW-1133">Transmembrane helix</keyword>
<evidence type="ECO:0000256" key="3">
    <source>
        <dbReference type="ARBA" id="ARBA00022475"/>
    </source>
</evidence>
<dbReference type="InterPro" id="IPR035906">
    <property type="entry name" value="MetI-like_sf"/>
</dbReference>
<dbReference type="SUPFAM" id="SSF161098">
    <property type="entry name" value="MetI-like"/>
    <property type="match status" value="1"/>
</dbReference>
<protein>
    <submittedName>
        <fullName evidence="9">ABC transporter permease</fullName>
    </submittedName>
</protein>
<sequence length="289" mass="30255">MTMTTTSTGRPARRRILRRAAPRSGTTVKLSLAVLILVVLVVAFGDSLAPHSYQAVNLIDRLQAPSAQHWLGTDDLGRDAFSRVLHGVRVSVLIALGATAAGGVIGGLLGALAGWRGGVIDTVVSFLVDVQASLPSFVLALGAIVVLGGSPTTLVIVLGVEGWERFARIARAQAMGERRAGYVESALNLGVPESVVIRHHVAPALIAPLVVTATLAFPSKILIESALSFLGLGVQPPQTSLGQMVGDGRDHLATAWWIAVVPGLVIFVISLAVSIVGDYYQDRIISDAK</sequence>
<keyword evidence="4 7" id="KW-0812">Transmembrane</keyword>
<feature type="transmembrane region" description="Helical" evidence="7">
    <location>
        <begin position="92"/>
        <end position="115"/>
    </location>
</feature>
<keyword evidence="6 7" id="KW-0472">Membrane</keyword>
<dbReference type="Gene3D" id="1.10.3720.10">
    <property type="entry name" value="MetI-like"/>
    <property type="match status" value="1"/>
</dbReference>